<dbReference type="EMBL" id="FNZU01000017">
    <property type="protein sequence ID" value="SEL29387.1"/>
    <property type="molecule type" value="Genomic_DNA"/>
</dbReference>
<protein>
    <recommendedName>
        <fullName evidence="3">Transposase</fullName>
    </recommendedName>
</protein>
<feature type="non-terminal residue" evidence="1">
    <location>
        <position position="55"/>
    </location>
</feature>
<evidence type="ECO:0000313" key="2">
    <source>
        <dbReference type="Proteomes" id="UP000199081"/>
    </source>
</evidence>
<keyword evidence="2" id="KW-1185">Reference proteome</keyword>
<name>A0A1H7P2U9_9LACT</name>
<dbReference type="Proteomes" id="UP000199081">
    <property type="component" value="Unassembled WGS sequence"/>
</dbReference>
<reference evidence="2" key="1">
    <citation type="submission" date="2016-10" db="EMBL/GenBank/DDBJ databases">
        <authorList>
            <person name="Varghese N."/>
            <person name="Submissions S."/>
        </authorList>
    </citation>
    <scope>NUCLEOTIDE SEQUENCE [LARGE SCALE GENOMIC DNA]</scope>
    <source>
        <strain evidence="2">DSM 19183</strain>
    </source>
</reference>
<gene>
    <name evidence="1" type="ORF">SAMN04488099_1171</name>
</gene>
<proteinExistence type="predicted"/>
<organism evidence="1 2">
    <name type="scientific">Alkalibacterium pelagium</name>
    <dbReference type="NCBI Taxonomy" id="426702"/>
    <lineage>
        <taxon>Bacteria</taxon>
        <taxon>Bacillati</taxon>
        <taxon>Bacillota</taxon>
        <taxon>Bacilli</taxon>
        <taxon>Lactobacillales</taxon>
        <taxon>Carnobacteriaceae</taxon>
        <taxon>Alkalibacterium</taxon>
    </lineage>
</organism>
<accession>A0A1H7P2U9</accession>
<evidence type="ECO:0000313" key="1">
    <source>
        <dbReference type="EMBL" id="SEL29387.1"/>
    </source>
</evidence>
<sequence>MYTQYTMNQTTLPLEIDSLLPNNHIIYSINEVVEDLDDAHYRLIENDFGRPAYHP</sequence>
<dbReference type="AlphaFoldDB" id="A0A1H7P2U9"/>
<evidence type="ECO:0008006" key="3">
    <source>
        <dbReference type="Google" id="ProtNLM"/>
    </source>
</evidence>